<feature type="region of interest" description="Disordered" evidence="1">
    <location>
        <begin position="48"/>
        <end position="71"/>
    </location>
</feature>
<evidence type="ECO:0000313" key="3">
    <source>
        <dbReference type="Proteomes" id="UP001152622"/>
    </source>
</evidence>
<protein>
    <submittedName>
        <fullName evidence="2">Uncharacterized protein</fullName>
    </submittedName>
</protein>
<evidence type="ECO:0000256" key="1">
    <source>
        <dbReference type="SAM" id="MobiDB-lite"/>
    </source>
</evidence>
<sequence length="71" mass="7880">MHLGSSGNNTFGNAVCYSVCLGVFNAPWLDTRIPVKTPRTEKVRRHGAAIYERSGEVQRHGRGRDPQQPVC</sequence>
<name>A0A9Q1IK63_SYNKA</name>
<dbReference type="EMBL" id="JAINUF010000013">
    <property type="protein sequence ID" value="KAJ8343631.1"/>
    <property type="molecule type" value="Genomic_DNA"/>
</dbReference>
<keyword evidence="3" id="KW-1185">Reference proteome</keyword>
<organism evidence="2 3">
    <name type="scientific">Synaphobranchus kaupii</name>
    <name type="common">Kaup's arrowtooth eel</name>
    <dbReference type="NCBI Taxonomy" id="118154"/>
    <lineage>
        <taxon>Eukaryota</taxon>
        <taxon>Metazoa</taxon>
        <taxon>Chordata</taxon>
        <taxon>Craniata</taxon>
        <taxon>Vertebrata</taxon>
        <taxon>Euteleostomi</taxon>
        <taxon>Actinopterygii</taxon>
        <taxon>Neopterygii</taxon>
        <taxon>Teleostei</taxon>
        <taxon>Anguilliformes</taxon>
        <taxon>Synaphobranchidae</taxon>
        <taxon>Synaphobranchus</taxon>
    </lineage>
</organism>
<dbReference type="Proteomes" id="UP001152622">
    <property type="component" value="Chromosome 13"/>
</dbReference>
<proteinExistence type="predicted"/>
<gene>
    <name evidence="2" type="ORF">SKAU_G00309600</name>
</gene>
<accession>A0A9Q1IK63</accession>
<feature type="compositionally biased region" description="Basic and acidic residues" evidence="1">
    <location>
        <begin position="53"/>
        <end position="65"/>
    </location>
</feature>
<evidence type="ECO:0000313" key="2">
    <source>
        <dbReference type="EMBL" id="KAJ8343631.1"/>
    </source>
</evidence>
<reference evidence="2" key="1">
    <citation type="journal article" date="2023" name="Science">
        <title>Genome structures resolve the early diversification of teleost fishes.</title>
        <authorList>
            <person name="Parey E."/>
            <person name="Louis A."/>
            <person name="Montfort J."/>
            <person name="Bouchez O."/>
            <person name="Roques C."/>
            <person name="Iampietro C."/>
            <person name="Lluch J."/>
            <person name="Castinel A."/>
            <person name="Donnadieu C."/>
            <person name="Desvignes T."/>
            <person name="Floi Bucao C."/>
            <person name="Jouanno E."/>
            <person name="Wen M."/>
            <person name="Mejri S."/>
            <person name="Dirks R."/>
            <person name="Jansen H."/>
            <person name="Henkel C."/>
            <person name="Chen W.J."/>
            <person name="Zahm M."/>
            <person name="Cabau C."/>
            <person name="Klopp C."/>
            <person name="Thompson A.W."/>
            <person name="Robinson-Rechavi M."/>
            <person name="Braasch I."/>
            <person name="Lecointre G."/>
            <person name="Bobe J."/>
            <person name="Postlethwait J.H."/>
            <person name="Berthelot C."/>
            <person name="Roest Crollius H."/>
            <person name="Guiguen Y."/>
        </authorList>
    </citation>
    <scope>NUCLEOTIDE SEQUENCE</scope>
    <source>
        <strain evidence="2">WJC10195</strain>
    </source>
</reference>
<dbReference type="AlphaFoldDB" id="A0A9Q1IK63"/>
<comment type="caution">
    <text evidence="2">The sequence shown here is derived from an EMBL/GenBank/DDBJ whole genome shotgun (WGS) entry which is preliminary data.</text>
</comment>